<evidence type="ECO:0000256" key="1">
    <source>
        <dbReference type="SAM" id="MobiDB-lite"/>
    </source>
</evidence>
<accession>Q0EZ35</accession>
<dbReference type="Proteomes" id="UP000005297">
    <property type="component" value="Unassembled WGS sequence"/>
</dbReference>
<name>Q0EZ35_9PROT</name>
<dbReference type="InParanoid" id="Q0EZ35"/>
<evidence type="ECO:0000313" key="2">
    <source>
        <dbReference type="EMBL" id="EAU54589.1"/>
    </source>
</evidence>
<feature type="compositionally biased region" description="Basic and acidic residues" evidence="1">
    <location>
        <begin position="20"/>
        <end position="32"/>
    </location>
</feature>
<dbReference type="AlphaFoldDB" id="Q0EZ35"/>
<protein>
    <submittedName>
        <fullName evidence="2">Uncharacterized protein</fullName>
    </submittedName>
</protein>
<dbReference type="EMBL" id="AATS01000007">
    <property type="protein sequence ID" value="EAU54589.1"/>
    <property type="molecule type" value="Genomic_DNA"/>
</dbReference>
<organism evidence="2 3">
    <name type="scientific">Mariprofundus ferrooxydans PV-1</name>
    <dbReference type="NCBI Taxonomy" id="314345"/>
    <lineage>
        <taxon>Bacteria</taxon>
        <taxon>Pseudomonadati</taxon>
        <taxon>Pseudomonadota</taxon>
        <taxon>Candidatius Mariprofundia</taxon>
        <taxon>Mariprofundales</taxon>
        <taxon>Mariprofundaceae</taxon>
        <taxon>Mariprofundus</taxon>
    </lineage>
</organism>
<comment type="caution">
    <text evidence="2">The sequence shown here is derived from an EMBL/GenBank/DDBJ whole genome shotgun (WGS) entry which is preliminary data.</text>
</comment>
<feature type="compositionally biased region" description="Basic and acidic residues" evidence="1">
    <location>
        <begin position="1"/>
        <end position="12"/>
    </location>
</feature>
<sequence>MHTDKLHAKGDDTMAESPEGDEKSERRSVTID</sequence>
<dbReference type="HOGENOM" id="CLU_3390182_0_0_0"/>
<evidence type="ECO:0000313" key="3">
    <source>
        <dbReference type="Proteomes" id="UP000005297"/>
    </source>
</evidence>
<proteinExistence type="predicted"/>
<keyword evidence="3" id="KW-1185">Reference proteome</keyword>
<gene>
    <name evidence="2" type="ORF">SPV1_07836</name>
</gene>
<feature type="region of interest" description="Disordered" evidence="1">
    <location>
        <begin position="1"/>
        <end position="32"/>
    </location>
</feature>
<reference evidence="2 3" key="1">
    <citation type="submission" date="2006-09" db="EMBL/GenBank/DDBJ databases">
        <authorList>
            <person name="Emerson D."/>
            <person name="Ferriera S."/>
            <person name="Johnson J."/>
            <person name="Kravitz S."/>
            <person name="Halpern A."/>
            <person name="Remington K."/>
            <person name="Beeson K."/>
            <person name="Tran B."/>
            <person name="Rogers Y.-H."/>
            <person name="Friedman R."/>
            <person name="Venter J.C."/>
        </authorList>
    </citation>
    <scope>NUCLEOTIDE SEQUENCE [LARGE SCALE GENOMIC DNA]</scope>
    <source>
        <strain evidence="2 3">PV-1</strain>
    </source>
</reference>